<organism evidence="3 4">
    <name type="scientific">Mesorhizobium montanum</name>
    <dbReference type="NCBI Taxonomy" id="3072323"/>
    <lineage>
        <taxon>Bacteria</taxon>
        <taxon>Pseudomonadati</taxon>
        <taxon>Pseudomonadota</taxon>
        <taxon>Alphaproteobacteria</taxon>
        <taxon>Hyphomicrobiales</taxon>
        <taxon>Phyllobacteriaceae</taxon>
        <taxon>Mesorhizobium</taxon>
    </lineage>
</organism>
<evidence type="ECO:0008006" key="5">
    <source>
        <dbReference type="Google" id="ProtNLM"/>
    </source>
</evidence>
<protein>
    <recommendedName>
        <fullName evidence="5">DUF3050 domain-containing protein</fullName>
    </recommendedName>
</protein>
<keyword evidence="4" id="KW-1185">Reference proteome</keyword>
<keyword evidence="2" id="KW-0812">Transmembrane</keyword>
<keyword evidence="2" id="KW-0472">Membrane</keyword>
<dbReference type="RefSeq" id="WP_320234594.1">
    <property type="nucleotide sequence ID" value="NZ_JAVIJF010000014.1"/>
</dbReference>
<name>A0ABU4ZMP7_9HYPH</name>
<sequence length="187" mass="20081">MTMISEPDVPAIELGEREKAPGRPSRARLIGAVAAGAALVTAVNVTAAVYLYRGVNDLKTMEARLEQLGQFEQRIGARIDTVNNGFQSRFESLDRQLQASFGRINGNIAKLEQGQPVAASEPAPPSAPEPTMTDNTTVADASAADESGADPTDAQRSFKRKVAPPGPNPSYQRIQQPDGKVYYKKIN</sequence>
<gene>
    <name evidence="3" type="ORF">RFM68_19230</name>
</gene>
<accession>A0ABU4ZMP7</accession>
<evidence type="ECO:0000256" key="1">
    <source>
        <dbReference type="SAM" id="MobiDB-lite"/>
    </source>
</evidence>
<evidence type="ECO:0000313" key="4">
    <source>
        <dbReference type="Proteomes" id="UP001276840"/>
    </source>
</evidence>
<reference evidence="3 4" key="1">
    <citation type="submission" date="2023-08" db="EMBL/GenBank/DDBJ databases">
        <title>Implementing the SeqCode for naming new Mesorhizobium species isolated from Vachellia karroo root nodules.</title>
        <authorList>
            <person name="Van Lill M."/>
        </authorList>
    </citation>
    <scope>NUCLEOTIDE SEQUENCE [LARGE SCALE GENOMIC DNA]</scope>
    <source>
        <strain evidence="3 4">MSK 1335</strain>
    </source>
</reference>
<feature type="region of interest" description="Disordered" evidence="1">
    <location>
        <begin position="114"/>
        <end position="187"/>
    </location>
</feature>
<evidence type="ECO:0000256" key="2">
    <source>
        <dbReference type="SAM" id="Phobius"/>
    </source>
</evidence>
<keyword evidence="2" id="KW-1133">Transmembrane helix</keyword>
<dbReference type="EMBL" id="JAVIJF010000014">
    <property type="protein sequence ID" value="MDX8526638.1"/>
    <property type="molecule type" value="Genomic_DNA"/>
</dbReference>
<comment type="caution">
    <text evidence="3">The sequence shown here is derived from an EMBL/GenBank/DDBJ whole genome shotgun (WGS) entry which is preliminary data.</text>
</comment>
<feature type="compositionally biased region" description="Low complexity" evidence="1">
    <location>
        <begin position="139"/>
        <end position="150"/>
    </location>
</feature>
<evidence type="ECO:0000313" key="3">
    <source>
        <dbReference type="EMBL" id="MDX8526638.1"/>
    </source>
</evidence>
<dbReference type="Proteomes" id="UP001276840">
    <property type="component" value="Unassembled WGS sequence"/>
</dbReference>
<proteinExistence type="predicted"/>
<feature type="transmembrane region" description="Helical" evidence="2">
    <location>
        <begin position="29"/>
        <end position="52"/>
    </location>
</feature>